<evidence type="ECO:0000256" key="5">
    <source>
        <dbReference type="SAM" id="SignalP"/>
    </source>
</evidence>
<dbReference type="EMBL" id="VCJR02000001">
    <property type="protein sequence ID" value="NHK26389.1"/>
    <property type="molecule type" value="Genomic_DNA"/>
</dbReference>
<evidence type="ECO:0000256" key="3">
    <source>
        <dbReference type="ARBA" id="ARBA00023237"/>
    </source>
</evidence>
<dbReference type="PANTHER" id="PTHR40980:SF3">
    <property type="entry name" value="TONB-DEPENDENT RECEPTOR-LIKE BETA-BARREL DOMAIN-CONTAINING PROTEIN"/>
    <property type="match status" value="1"/>
</dbReference>
<feature type="domain" description="TonB-dependent receptor-like beta-barrel" evidence="6">
    <location>
        <begin position="399"/>
        <end position="870"/>
    </location>
</feature>
<comment type="subcellular location">
    <subcellularLocation>
        <location evidence="1 4">Cell outer membrane</location>
    </subcellularLocation>
</comment>
<accession>A0A8J3EPZ7</accession>
<reference evidence="8" key="1">
    <citation type="journal article" date="2014" name="Int. J. Syst. Evol. Microbiol.">
        <title>Complete genome sequence of Corynebacterium casei LMG S-19264T (=DSM 44701T), isolated from a smear-ripened cheese.</title>
        <authorList>
            <consortium name="US DOE Joint Genome Institute (JGI-PGF)"/>
            <person name="Walter F."/>
            <person name="Albersmeier A."/>
            <person name="Kalinowski J."/>
            <person name="Ruckert C."/>
        </authorList>
    </citation>
    <scope>NUCLEOTIDE SEQUENCE</scope>
    <source>
        <strain evidence="8">CGMCC 1.14984</strain>
    </source>
</reference>
<dbReference type="SUPFAM" id="SSF56935">
    <property type="entry name" value="Porins"/>
    <property type="match status" value="1"/>
</dbReference>
<feature type="domain" description="TonB-dependent receptor plug" evidence="7">
    <location>
        <begin position="58"/>
        <end position="160"/>
    </location>
</feature>
<dbReference type="Proteomes" id="UP000621856">
    <property type="component" value="Unassembled WGS sequence"/>
</dbReference>
<dbReference type="GO" id="GO:0009279">
    <property type="term" value="C:cell outer membrane"/>
    <property type="evidence" value="ECO:0007669"/>
    <property type="project" value="UniProtKB-SubCell"/>
</dbReference>
<dbReference type="NCBIfam" id="TIGR01782">
    <property type="entry name" value="TonB-Xanth-Caul"/>
    <property type="match status" value="1"/>
</dbReference>
<keyword evidence="8" id="KW-0675">Receptor</keyword>
<dbReference type="PANTHER" id="PTHR40980">
    <property type="entry name" value="PLUG DOMAIN-CONTAINING PROTEIN"/>
    <property type="match status" value="1"/>
</dbReference>
<gene>
    <name evidence="9" type="ORF">FF098_000545</name>
    <name evidence="8" type="ORF">GCM10011355_01090</name>
</gene>
<dbReference type="Pfam" id="PF00593">
    <property type="entry name" value="TonB_dep_Rec_b-barrel"/>
    <property type="match status" value="1"/>
</dbReference>
<dbReference type="Gene3D" id="2.40.170.20">
    <property type="entry name" value="TonB-dependent receptor, beta-barrel domain"/>
    <property type="match status" value="1"/>
</dbReference>
<dbReference type="InterPro" id="IPR036942">
    <property type="entry name" value="Beta-barrel_TonB_sf"/>
</dbReference>
<dbReference type="InterPro" id="IPR000531">
    <property type="entry name" value="Beta-barrel_TonB"/>
</dbReference>
<feature type="chain" id="PRO_5035316022" evidence="5">
    <location>
        <begin position="28"/>
        <end position="903"/>
    </location>
</feature>
<dbReference type="InterPro" id="IPR012910">
    <property type="entry name" value="Plug_dom"/>
</dbReference>
<dbReference type="Pfam" id="PF07715">
    <property type="entry name" value="Plug"/>
    <property type="match status" value="1"/>
</dbReference>
<comment type="caution">
    <text evidence="8">The sequence shown here is derived from an EMBL/GenBank/DDBJ whole genome shotgun (WGS) entry which is preliminary data.</text>
</comment>
<reference evidence="8" key="3">
    <citation type="submission" date="2020-09" db="EMBL/GenBank/DDBJ databases">
        <authorList>
            <person name="Sun Q."/>
            <person name="Zhou Y."/>
        </authorList>
    </citation>
    <scope>NUCLEOTIDE SEQUENCE</scope>
    <source>
        <strain evidence="8">CGMCC 1.14984</strain>
    </source>
</reference>
<keyword evidence="5" id="KW-0732">Signal</keyword>
<dbReference type="EMBL" id="BMGZ01000001">
    <property type="protein sequence ID" value="GGH92187.1"/>
    <property type="molecule type" value="Genomic_DNA"/>
</dbReference>
<proteinExistence type="inferred from homology"/>
<dbReference type="InterPro" id="IPR037066">
    <property type="entry name" value="Plug_dom_sf"/>
</dbReference>
<evidence type="ECO:0000313" key="10">
    <source>
        <dbReference type="Proteomes" id="UP000621856"/>
    </source>
</evidence>
<evidence type="ECO:0000313" key="9">
    <source>
        <dbReference type="EMBL" id="NHK26389.1"/>
    </source>
</evidence>
<protein>
    <submittedName>
        <fullName evidence="8">TonB-dependent receptor</fullName>
    </submittedName>
</protein>
<sequence length="903" mass="99188">MLYRSGKSFLLSSVALLGLSAQVAATAQEAAEGEERDDDVIVVSGIRQSLEDSAEAKRNSDNVADYISIDDVGDLPALNIADNLEYLPGAVGLRFRGTVDQVYLRGLPQLLTLTSFNDREVASSNGVRFVRFQNYPSSFFKRVEVNKAQTASIVEGGVAGTIVLETPSPLDDRRDDLQISASYRAEYAPYNDNNDLIDNWGGQAILSLQDKVDIGKGELGWLFTYDYHDNKRVISGLSSNPVYDRATFDGQDGIIPAALLFQNDTENFVRNSLLGVVEWEPSDSLRLKGDLIISHIDDPQERTFFLVAGLINPARYVDPVFSDGGQLLSTGLDNVVTQSRRDSITQDELSVLAGLNIQKDIGRWSLELDGSYSQVEGDLSLRRVAIRQVGMDTTLEVGDDGWTIGSFAGDLSNTGPWQGEQLYGNNVDEFDSAWSLSAKAGRELNTGIFTNFQSGIRYSNRRLDYFRDDEDDRSPRGNPVPEELYVDPYINFNPDHVPGGLTDPFATFDAAAAWDYFVGLTPTGEFVFDADDSDLLQYNIDNEEKTVSGFAELSWETKLGRFPIRGVAGVRALQTDLTAKGFSGELILTENGSGGFDLSVGGLEPDEVNTSYTDILPSINATMMLTNDLLVKFGAGRAIARPNFNELRLARNLNVSNVDGDDIYTGSAGNPYLDPITSNQLDLSLEWYGENTTLTGGYYYKDIDGFIQDGLVQEEISGYTFDLDAPKNLGAGEFSGFEVTARHNFVYLPAPFDGLGFYVAATKNYFDGDLDQYPALTETDAQGEFVFDPADREYSVDGFAPTTFSSILYFESGPASIRAGYKTAGEIASDIAGRGSVVAPQVRRAKDILDISASFDINERVSLDFQASNLTYNDGSAYYFFEDYSVRNQQTGQNFFVGITFQN</sequence>
<feature type="signal peptide" evidence="5">
    <location>
        <begin position="1"/>
        <end position="27"/>
    </location>
</feature>
<keyword evidence="3" id="KW-0998">Cell outer membrane</keyword>
<organism evidence="8 10">
    <name type="scientific">Aquisalinus luteolus</name>
    <dbReference type="NCBI Taxonomy" id="1566827"/>
    <lineage>
        <taxon>Bacteria</taxon>
        <taxon>Pseudomonadati</taxon>
        <taxon>Pseudomonadota</taxon>
        <taxon>Alphaproteobacteria</taxon>
        <taxon>Parvularculales</taxon>
        <taxon>Parvularculaceae</taxon>
        <taxon>Aquisalinus</taxon>
    </lineage>
</organism>
<evidence type="ECO:0000256" key="4">
    <source>
        <dbReference type="RuleBase" id="RU003357"/>
    </source>
</evidence>
<keyword evidence="11" id="KW-1185">Reference proteome</keyword>
<dbReference type="Gene3D" id="2.170.130.10">
    <property type="entry name" value="TonB-dependent receptor, plug domain"/>
    <property type="match status" value="1"/>
</dbReference>
<evidence type="ECO:0000313" key="11">
    <source>
        <dbReference type="Proteomes" id="UP000818603"/>
    </source>
</evidence>
<dbReference type="InterPro" id="IPR010104">
    <property type="entry name" value="TonB_rcpt_bac"/>
</dbReference>
<evidence type="ECO:0000256" key="2">
    <source>
        <dbReference type="ARBA" id="ARBA00023136"/>
    </source>
</evidence>
<dbReference type="RefSeq" id="WP_155135856.1">
    <property type="nucleotide sequence ID" value="NZ_BMGZ01000001.1"/>
</dbReference>
<evidence type="ECO:0000313" key="8">
    <source>
        <dbReference type="EMBL" id="GGH92187.1"/>
    </source>
</evidence>
<evidence type="ECO:0000256" key="1">
    <source>
        <dbReference type="ARBA" id="ARBA00004442"/>
    </source>
</evidence>
<name>A0A8J3EPZ7_9PROT</name>
<dbReference type="AlphaFoldDB" id="A0A8J3EPZ7"/>
<dbReference type="Proteomes" id="UP000818603">
    <property type="component" value="Unassembled WGS sequence"/>
</dbReference>
<evidence type="ECO:0000259" key="6">
    <source>
        <dbReference type="Pfam" id="PF00593"/>
    </source>
</evidence>
<keyword evidence="2 4" id="KW-0472">Membrane</keyword>
<evidence type="ECO:0000259" key="7">
    <source>
        <dbReference type="Pfam" id="PF07715"/>
    </source>
</evidence>
<comment type="similarity">
    <text evidence="4">Belongs to the TonB-dependent receptor family.</text>
</comment>
<reference evidence="9 11" key="2">
    <citation type="submission" date="2020-02" db="EMBL/GenBank/DDBJ databases">
        <title>Genome sequence of Parvularcula flava strain NH6-79.</title>
        <authorList>
            <person name="Abdul Karim M.H."/>
            <person name="Lam M.Q."/>
            <person name="Chen S.J."/>
            <person name="Yahya A."/>
            <person name="Shahir S."/>
            <person name="Shamsir M.S."/>
            <person name="Chong C.S."/>
        </authorList>
    </citation>
    <scope>NUCLEOTIDE SEQUENCE [LARGE SCALE GENOMIC DNA]</scope>
    <source>
        <strain evidence="9 11">NH6-79</strain>
    </source>
</reference>
<keyword evidence="4" id="KW-0798">TonB box</keyword>